<feature type="compositionally biased region" description="Basic and acidic residues" evidence="1">
    <location>
        <begin position="567"/>
        <end position="582"/>
    </location>
</feature>
<protein>
    <submittedName>
        <fullName evidence="2">Uncharacterized protein</fullName>
    </submittedName>
</protein>
<feature type="compositionally biased region" description="Polar residues" evidence="1">
    <location>
        <begin position="259"/>
        <end position="270"/>
    </location>
</feature>
<feature type="compositionally biased region" description="Polar residues" evidence="1">
    <location>
        <begin position="278"/>
        <end position="287"/>
    </location>
</feature>
<proteinExistence type="predicted"/>
<feature type="region of interest" description="Disordered" evidence="1">
    <location>
        <begin position="1"/>
        <end position="28"/>
    </location>
</feature>
<evidence type="ECO:0000256" key="1">
    <source>
        <dbReference type="SAM" id="MobiDB-lite"/>
    </source>
</evidence>
<feature type="region of interest" description="Disordered" evidence="1">
    <location>
        <begin position="433"/>
        <end position="462"/>
    </location>
</feature>
<feature type="compositionally biased region" description="Low complexity" evidence="1">
    <location>
        <begin position="448"/>
        <end position="460"/>
    </location>
</feature>
<sequence>MLVNTFPTPVETLPSTNDSSNQTIKPPLKGTRMMTRTINPPLKKFIFANKTGLAAAKIAEICFTPLHLSLLRLICFSAVDFGSDSVTFVGSAIHFAYTLLSQPLSSHSFEGCDAKEQPSLTTMLRTSDASCARCFKNIVMHQRKHLDKESERGGRGKDGIRGGTEHPQHLLITPGELTAKEAIVIGGRKPAKSRQTQPKEGSDDENNRFNKQQKEGRRGRRRAERLRRKGRLNDLKQKTENSDTLEMLTEILMAPTVKQWPSRNSGTCHSSRAEPSKSALTDSSSKRLWTPSWKRGGGRPRRSWTPLPTLRRTYLRAPGLKSLYAKQIEPASDHYLPLLPLVRSVFAIEDDEVEGGRHQAAQTGRIAPRGGIGRGESDKDDDVKEPIPIVLQDIVSNILHVQTAQPDQTVLQRQKRKRERRLRNELHSIFKEEEELSTSEEEQRRLRPSLQPSRPVRVSPHPAQRIQTAVYCRQIPFRTQTRQPLHFRFLFLASRPALSQQIQRDRIKSEKPNRRGPHNAKTIVKRSAEETESMWTMLRHFTKNDQKEDIQLLIWEEFTGRDNSQMLDEKVETAPSEYEKPKSKASAKLSKSPAKEKKGKEE</sequence>
<feature type="region of interest" description="Disordered" evidence="1">
    <location>
        <begin position="145"/>
        <end position="241"/>
    </location>
</feature>
<feature type="compositionally biased region" description="Polar residues" evidence="1">
    <location>
        <begin position="13"/>
        <end position="24"/>
    </location>
</feature>
<evidence type="ECO:0000313" key="3">
    <source>
        <dbReference type="Proteomes" id="UP001281761"/>
    </source>
</evidence>
<reference evidence="2 3" key="1">
    <citation type="journal article" date="2022" name="bioRxiv">
        <title>Genomics of Preaxostyla Flagellates Illuminates Evolutionary Transitions and the Path Towards Mitochondrial Loss.</title>
        <authorList>
            <person name="Novak L.V.F."/>
            <person name="Treitli S.C."/>
            <person name="Pyrih J."/>
            <person name="Halakuc P."/>
            <person name="Pipaliya S.V."/>
            <person name="Vacek V."/>
            <person name="Brzon O."/>
            <person name="Soukal P."/>
            <person name="Eme L."/>
            <person name="Dacks J.B."/>
            <person name="Karnkowska A."/>
            <person name="Elias M."/>
            <person name="Hampl V."/>
        </authorList>
    </citation>
    <scope>NUCLEOTIDE SEQUENCE [LARGE SCALE GENOMIC DNA]</scope>
    <source>
        <strain evidence="2">NAU3</strain>
        <tissue evidence="2">Gut</tissue>
    </source>
</reference>
<dbReference type="EMBL" id="JARBJD010000743">
    <property type="protein sequence ID" value="KAK2940105.1"/>
    <property type="molecule type" value="Genomic_DNA"/>
</dbReference>
<feature type="compositionally biased region" description="Basic and acidic residues" evidence="1">
    <location>
        <begin position="205"/>
        <end position="216"/>
    </location>
</feature>
<feature type="compositionally biased region" description="Basic residues" evidence="1">
    <location>
        <begin position="217"/>
        <end position="230"/>
    </location>
</feature>
<organism evidence="2 3">
    <name type="scientific">Blattamonas nauphoetae</name>
    <dbReference type="NCBI Taxonomy" id="2049346"/>
    <lineage>
        <taxon>Eukaryota</taxon>
        <taxon>Metamonada</taxon>
        <taxon>Preaxostyla</taxon>
        <taxon>Oxymonadida</taxon>
        <taxon>Blattamonas</taxon>
    </lineage>
</organism>
<name>A0ABQ9WPZ1_9EUKA</name>
<comment type="caution">
    <text evidence="2">The sequence shown here is derived from an EMBL/GenBank/DDBJ whole genome shotgun (WGS) entry which is preliminary data.</text>
</comment>
<evidence type="ECO:0000313" key="2">
    <source>
        <dbReference type="EMBL" id="KAK2940105.1"/>
    </source>
</evidence>
<feature type="compositionally biased region" description="Basic and acidic residues" evidence="1">
    <location>
        <begin position="146"/>
        <end position="168"/>
    </location>
</feature>
<dbReference type="Proteomes" id="UP001281761">
    <property type="component" value="Unassembled WGS sequence"/>
</dbReference>
<feature type="compositionally biased region" description="Basic and acidic residues" evidence="1">
    <location>
        <begin position="593"/>
        <end position="602"/>
    </location>
</feature>
<feature type="region of interest" description="Disordered" evidence="1">
    <location>
        <begin position="564"/>
        <end position="602"/>
    </location>
</feature>
<accession>A0ABQ9WPZ1</accession>
<feature type="region of interest" description="Disordered" evidence="1">
    <location>
        <begin position="257"/>
        <end position="305"/>
    </location>
</feature>
<feature type="compositionally biased region" description="Basic and acidic residues" evidence="1">
    <location>
        <begin position="231"/>
        <end position="241"/>
    </location>
</feature>
<keyword evidence="3" id="KW-1185">Reference proteome</keyword>
<gene>
    <name evidence="2" type="ORF">BLNAU_24986</name>
</gene>